<name>A0A835MRK9_9ROSI</name>
<keyword evidence="8" id="KW-1185">Reference proteome</keyword>
<comment type="caution">
    <text evidence="7">The sequence shown here is derived from an EMBL/GenBank/DDBJ whole genome shotgun (WGS) entry which is preliminary data.</text>
</comment>
<sequence>MIKISSNELPNLDVSLSLSLSLFSPPALAFSYSNACEPSTPQFHCQTSHRDREKNMEESLLPREVDGKGQGVLRPTQTPTWGVFTQEVKRLGYIAGPMVAVILTQYFLQVISMMMVGHLGELALSSTAMALSLAGVTGFSLMMGMASALETLCGQAYGAKQYKKLGTQTYTAIFCLNLVCIPLSVIWIYMGKILHFTGQDPAISHEAGKFTVWLVPALFAYATLQPLVRYFQTQSFIMPMLISSCATLCFHIPLCWALVYKSGLKNVGAAVAMGISYWLNAIFLGLYIKHSSSCAKTRAPISKELFYGIGEFFRFAIPSAVMICLEWWSFELLILLSGLLPNPELETSVLSVWHVLLLCNLLGPNLVGIICSNLMTISTLYGIPYGLGAAASTRVANELGAGNPQAARLAVYAVMFLAVSETIIVTSALFASRRVFGYLFSNEKEVIDYVTTMAPLVCLSVIMDSLQGVLSGVARGCGWQHIGAYVNLGAFYLLGIPVAALLAFWLNLGGMGLWIGIQIGAFTQTVSLSFVARRTNWEKQARMARERIFEGHDNGLM</sequence>
<evidence type="ECO:0000256" key="4">
    <source>
        <dbReference type="ARBA" id="ARBA00022989"/>
    </source>
</evidence>
<dbReference type="InterPro" id="IPR045069">
    <property type="entry name" value="MATE_euk"/>
</dbReference>
<keyword evidence="3 6" id="KW-0812">Transmembrane</keyword>
<feature type="transmembrane region" description="Helical" evidence="6">
    <location>
        <begin position="128"/>
        <end position="149"/>
    </location>
</feature>
<dbReference type="NCBIfam" id="TIGR00797">
    <property type="entry name" value="matE"/>
    <property type="match status" value="1"/>
</dbReference>
<keyword evidence="4 6" id="KW-1133">Transmembrane helix</keyword>
<feature type="transmembrane region" description="Helical" evidence="6">
    <location>
        <begin position="170"/>
        <end position="190"/>
    </location>
</feature>
<dbReference type="CDD" id="cd13132">
    <property type="entry name" value="MATE_eukaryotic"/>
    <property type="match status" value="1"/>
</dbReference>
<comment type="subcellular location">
    <subcellularLocation>
        <location evidence="1">Membrane</location>
        <topology evidence="1">Multi-pass membrane protein</topology>
    </subcellularLocation>
</comment>
<comment type="similarity">
    <text evidence="2 6">Belongs to the multi antimicrobial extrusion (MATE) (TC 2.A.66.1) family.</text>
</comment>
<feature type="transmembrane region" description="Helical" evidence="6">
    <location>
        <begin position="512"/>
        <end position="532"/>
    </location>
</feature>
<feature type="transmembrane region" description="Helical" evidence="6">
    <location>
        <begin position="240"/>
        <end position="260"/>
    </location>
</feature>
<gene>
    <name evidence="7" type="ORF">SADUNF_Sadunf10G0077400</name>
</gene>
<feature type="transmembrane region" description="Helical" evidence="6">
    <location>
        <begin position="309"/>
        <end position="330"/>
    </location>
</feature>
<evidence type="ECO:0000256" key="2">
    <source>
        <dbReference type="ARBA" id="ARBA00010199"/>
    </source>
</evidence>
<protein>
    <recommendedName>
        <fullName evidence="6">Protein DETOXIFICATION</fullName>
    </recommendedName>
    <alternativeName>
        <fullName evidence="6">Multidrug and toxic compound extrusion protein</fullName>
    </alternativeName>
</protein>
<feature type="transmembrane region" description="Helical" evidence="6">
    <location>
        <begin position="210"/>
        <end position="228"/>
    </location>
</feature>
<evidence type="ECO:0000256" key="3">
    <source>
        <dbReference type="ARBA" id="ARBA00022692"/>
    </source>
</evidence>
<evidence type="ECO:0000256" key="5">
    <source>
        <dbReference type="ARBA" id="ARBA00023136"/>
    </source>
</evidence>
<dbReference type="PANTHER" id="PTHR11206">
    <property type="entry name" value="MULTIDRUG RESISTANCE PROTEIN"/>
    <property type="match status" value="1"/>
</dbReference>
<feature type="transmembrane region" description="Helical" evidence="6">
    <location>
        <begin position="266"/>
        <end position="288"/>
    </location>
</feature>
<accession>A0A835MRK9</accession>
<dbReference type="Pfam" id="PF01554">
    <property type="entry name" value="MatE"/>
    <property type="match status" value="2"/>
</dbReference>
<evidence type="ECO:0000256" key="1">
    <source>
        <dbReference type="ARBA" id="ARBA00004141"/>
    </source>
</evidence>
<evidence type="ECO:0000313" key="8">
    <source>
        <dbReference type="Proteomes" id="UP000657918"/>
    </source>
</evidence>
<dbReference type="InterPro" id="IPR002528">
    <property type="entry name" value="MATE_fam"/>
</dbReference>
<dbReference type="AlphaFoldDB" id="A0A835MRK9"/>
<evidence type="ECO:0000313" key="7">
    <source>
        <dbReference type="EMBL" id="KAF9673954.1"/>
    </source>
</evidence>
<organism evidence="7 8">
    <name type="scientific">Salix dunnii</name>
    <dbReference type="NCBI Taxonomy" id="1413687"/>
    <lineage>
        <taxon>Eukaryota</taxon>
        <taxon>Viridiplantae</taxon>
        <taxon>Streptophyta</taxon>
        <taxon>Embryophyta</taxon>
        <taxon>Tracheophyta</taxon>
        <taxon>Spermatophyta</taxon>
        <taxon>Magnoliopsida</taxon>
        <taxon>eudicotyledons</taxon>
        <taxon>Gunneridae</taxon>
        <taxon>Pentapetalae</taxon>
        <taxon>rosids</taxon>
        <taxon>fabids</taxon>
        <taxon>Malpighiales</taxon>
        <taxon>Salicaceae</taxon>
        <taxon>Saliceae</taxon>
        <taxon>Salix</taxon>
    </lineage>
</organism>
<dbReference type="Proteomes" id="UP000657918">
    <property type="component" value="Unassembled WGS sequence"/>
</dbReference>
<dbReference type="EMBL" id="JADGMS010000010">
    <property type="protein sequence ID" value="KAF9673954.1"/>
    <property type="molecule type" value="Genomic_DNA"/>
</dbReference>
<dbReference type="GO" id="GO:1990961">
    <property type="term" value="P:xenobiotic detoxification by transmembrane export across the plasma membrane"/>
    <property type="evidence" value="ECO:0007669"/>
    <property type="project" value="InterPro"/>
</dbReference>
<reference evidence="7 8" key="1">
    <citation type="submission" date="2020-10" db="EMBL/GenBank/DDBJ databases">
        <title>Plant Genome Project.</title>
        <authorList>
            <person name="Zhang R.-G."/>
        </authorList>
    </citation>
    <scope>NUCLEOTIDE SEQUENCE [LARGE SCALE GENOMIC DNA]</scope>
    <source>
        <strain evidence="7">FAFU-HL-1</strain>
        <tissue evidence="7">Leaf</tissue>
    </source>
</reference>
<dbReference type="GO" id="GO:0016020">
    <property type="term" value="C:membrane"/>
    <property type="evidence" value="ECO:0007669"/>
    <property type="project" value="UniProtKB-SubCell"/>
</dbReference>
<feature type="transmembrane region" description="Helical" evidence="6">
    <location>
        <begin position="409"/>
        <end position="432"/>
    </location>
</feature>
<evidence type="ECO:0000256" key="6">
    <source>
        <dbReference type="RuleBase" id="RU004914"/>
    </source>
</evidence>
<dbReference type="GO" id="GO:0042910">
    <property type="term" value="F:xenobiotic transmembrane transporter activity"/>
    <property type="evidence" value="ECO:0007669"/>
    <property type="project" value="InterPro"/>
</dbReference>
<feature type="transmembrane region" description="Helical" evidence="6">
    <location>
        <begin position="452"/>
        <end position="473"/>
    </location>
</feature>
<feature type="transmembrane region" description="Helical" evidence="6">
    <location>
        <begin position="485"/>
        <end position="506"/>
    </location>
</feature>
<dbReference type="OrthoDB" id="2126698at2759"/>
<keyword evidence="5 6" id="KW-0472">Membrane</keyword>
<feature type="transmembrane region" description="Helical" evidence="6">
    <location>
        <begin position="91"/>
        <end position="108"/>
    </location>
</feature>
<dbReference type="GO" id="GO:0015297">
    <property type="term" value="F:antiporter activity"/>
    <property type="evidence" value="ECO:0007669"/>
    <property type="project" value="InterPro"/>
</dbReference>
<proteinExistence type="inferred from homology"/>